<dbReference type="Proteomes" id="UP000585638">
    <property type="component" value="Unassembled WGS sequence"/>
</dbReference>
<protein>
    <submittedName>
        <fullName evidence="1">Dienelactone hydrolase</fullName>
    </submittedName>
</protein>
<sequence length="279" mass="29014">MARRKPLTAKQALTELSRPGPHGVRRGDLALVGLPGTLFTPHAGHGLPAVAFGHGWLQPPRRYLGLFRHLASWGVVVAAPATHRGPLASARLFAADLRTALDVVAGVRLGDGVVGVDKGKLAVGGHGAGAGAAVLAAAEDERVRGVFTVAASETRPSAVDAARLCPMPAVHLAAEEDLVSPPVGHAEAIAQSWGGPVQMRTIAGANHLGFAEGRHWSELLLSGRGEARTQTVAKAVITAFLLRQLNGDHTYDSLLYGDVKRAPVTYQRAGRPATARTAG</sequence>
<keyword evidence="2" id="KW-1185">Reference proteome</keyword>
<dbReference type="AlphaFoldDB" id="A0A7W9KIM0"/>
<name>A0A7W9KIM0_9PSEU</name>
<dbReference type="Gene3D" id="3.40.50.1820">
    <property type="entry name" value="alpha/beta hydrolase"/>
    <property type="match status" value="1"/>
</dbReference>
<dbReference type="InterPro" id="IPR029058">
    <property type="entry name" value="AB_hydrolase_fold"/>
</dbReference>
<dbReference type="EMBL" id="JACHIR010000001">
    <property type="protein sequence ID" value="MBB5893297.1"/>
    <property type="molecule type" value="Genomic_DNA"/>
</dbReference>
<evidence type="ECO:0000313" key="1">
    <source>
        <dbReference type="EMBL" id="MBB5893297.1"/>
    </source>
</evidence>
<evidence type="ECO:0000313" key="2">
    <source>
        <dbReference type="Proteomes" id="UP000585638"/>
    </source>
</evidence>
<dbReference type="PANTHER" id="PTHR33428">
    <property type="entry name" value="CHLOROPHYLLASE-2, CHLOROPLASTIC"/>
    <property type="match status" value="1"/>
</dbReference>
<dbReference type="GO" id="GO:0016787">
    <property type="term" value="F:hydrolase activity"/>
    <property type="evidence" value="ECO:0007669"/>
    <property type="project" value="UniProtKB-KW"/>
</dbReference>
<accession>A0A7W9KIM0</accession>
<organism evidence="1 2">
    <name type="scientific">Kutzneria kofuensis</name>
    <dbReference type="NCBI Taxonomy" id="103725"/>
    <lineage>
        <taxon>Bacteria</taxon>
        <taxon>Bacillati</taxon>
        <taxon>Actinomycetota</taxon>
        <taxon>Actinomycetes</taxon>
        <taxon>Pseudonocardiales</taxon>
        <taxon>Pseudonocardiaceae</taxon>
        <taxon>Kutzneria</taxon>
    </lineage>
</organism>
<dbReference type="RefSeq" id="WP_184864514.1">
    <property type="nucleotide sequence ID" value="NZ_JACHIR010000001.1"/>
</dbReference>
<dbReference type="SUPFAM" id="SSF53474">
    <property type="entry name" value="alpha/beta-Hydrolases"/>
    <property type="match status" value="1"/>
</dbReference>
<dbReference type="PANTHER" id="PTHR33428:SF14">
    <property type="entry name" value="CARBOXYLESTERASE TYPE B DOMAIN-CONTAINING PROTEIN"/>
    <property type="match status" value="1"/>
</dbReference>
<keyword evidence="1" id="KW-0378">Hydrolase</keyword>
<gene>
    <name evidence="1" type="ORF">BJ998_004493</name>
</gene>
<proteinExistence type="predicted"/>
<reference evidence="1 2" key="1">
    <citation type="submission" date="2020-08" db="EMBL/GenBank/DDBJ databases">
        <title>Sequencing the genomes of 1000 actinobacteria strains.</title>
        <authorList>
            <person name="Klenk H.-P."/>
        </authorList>
    </citation>
    <scope>NUCLEOTIDE SEQUENCE [LARGE SCALE GENOMIC DNA]</scope>
    <source>
        <strain evidence="1 2">DSM 43851</strain>
    </source>
</reference>
<comment type="caution">
    <text evidence="1">The sequence shown here is derived from an EMBL/GenBank/DDBJ whole genome shotgun (WGS) entry which is preliminary data.</text>
</comment>